<keyword evidence="2" id="KW-1185">Reference proteome</keyword>
<dbReference type="AlphaFoldDB" id="A0ABD0UB61"/>
<protein>
    <submittedName>
        <fullName evidence="1">Uncharacterized protein</fullName>
    </submittedName>
</protein>
<evidence type="ECO:0000313" key="1">
    <source>
        <dbReference type="EMBL" id="KAL0909933.1"/>
    </source>
</evidence>
<sequence>MHDVLISCNSHELLELLLLKHFNKNRTSVFERLSHSEVSVREKSVCHADSMFSYLVIEYCIENKIQSRKTDIIFYNGFNIKIGSSSSLFSHLAFIFLRLLSFYGLLEFVGSGYPNEKKLVPEGLVLVVKVD</sequence>
<reference evidence="1 2" key="1">
    <citation type="journal article" date="2024" name="Plant Biotechnol. J.">
        <title>Dendrobium thyrsiflorum genome and its molecular insights into genes involved in important horticultural traits.</title>
        <authorList>
            <person name="Chen B."/>
            <person name="Wang J.Y."/>
            <person name="Zheng P.J."/>
            <person name="Li K.L."/>
            <person name="Liang Y.M."/>
            <person name="Chen X.F."/>
            <person name="Zhang C."/>
            <person name="Zhao X."/>
            <person name="He X."/>
            <person name="Zhang G.Q."/>
            <person name="Liu Z.J."/>
            <person name="Xu Q."/>
        </authorList>
    </citation>
    <scope>NUCLEOTIDE SEQUENCE [LARGE SCALE GENOMIC DNA]</scope>
    <source>
        <strain evidence="1">GZMU011</strain>
    </source>
</reference>
<evidence type="ECO:0000313" key="2">
    <source>
        <dbReference type="Proteomes" id="UP001552299"/>
    </source>
</evidence>
<dbReference type="EMBL" id="JANQDX010000016">
    <property type="protein sequence ID" value="KAL0909933.1"/>
    <property type="molecule type" value="Genomic_DNA"/>
</dbReference>
<comment type="caution">
    <text evidence="1">The sequence shown here is derived from an EMBL/GenBank/DDBJ whole genome shotgun (WGS) entry which is preliminary data.</text>
</comment>
<name>A0ABD0UB61_DENTH</name>
<accession>A0ABD0UB61</accession>
<organism evidence="1 2">
    <name type="scientific">Dendrobium thyrsiflorum</name>
    <name type="common">Pinecone-like raceme dendrobium</name>
    <name type="synonym">Orchid</name>
    <dbReference type="NCBI Taxonomy" id="117978"/>
    <lineage>
        <taxon>Eukaryota</taxon>
        <taxon>Viridiplantae</taxon>
        <taxon>Streptophyta</taxon>
        <taxon>Embryophyta</taxon>
        <taxon>Tracheophyta</taxon>
        <taxon>Spermatophyta</taxon>
        <taxon>Magnoliopsida</taxon>
        <taxon>Liliopsida</taxon>
        <taxon>Asparagales</taxon>
        <taxon>Orchidaceae</taxon>
        <taxon>Epidendroideae</taxon>
        <taxon>Malaxideae</taxon>
        <taxon>Dendrobiinae</taxon>
        <taxon>Dendrobium</taxon>
    </lineage>
</organism>
<proteinExistence type="predicted"/>
<dbReference type="Proteomes" id="UP001552299">
    <property type="component" value="Unassembled WGS sequence"/>
</dbReference>
<gene>
    <name evidence="1" type="ORF">M5K25_020845</name>
</gene>